<organism evidence="2 3">
    <name type="scientific">Mycolicibacterium arseniciresistens</name>
    <dbReference type="NCBI Taxonomy" id="3062257"/>
    <lineage>
        <taxon>Bacteria</taxon>
        <taxon>Bacillati</taxon>
        <taxon>Actinomycetota</taxon>
        <taxon>Actinomycetes</taxon>
        <taxon>Mycobacteriales</taxon>
        <taxon>Mycobacteriaceae</taxon>
        <taxon>Mycolicibacterium</taxon>
    </lineage>
</organism>
<comment type="caution">
    <text evidence="2">The sequence shown here is derived from an EMBL/GenBank/DDBJ whole genome shotgun (WGS) entry which is preliminary data.</text>
</comment>
<dbReference type="Proteomes" id="UP001168823">
    <property type="component" value="Unassembled WGS sequence"/>
</dbReference>
<proteinExistence type="predicted"/>
<feature type="signal peptide" evidence="1">
    <location>
        <begin position="1"/>
        <end position="24"/>
    </location>
</feature>
<sequence length="88" mass="9352">MKKNPVLKKAIAAALLSATFATPAAVLTAGSASARPVESPNCHAISEAFESSMIAARVAKQQGDEKARQEWLRDAGRAKANYNRHCLS</sequence>
<gene>
    <name evidence="2" type="ORF">Q2100_02235</name>
</gene>
<dbReference type="RefSeq" id="WP_302912684.1">
    <property type="nucleotide sequence ID" value="NZ_JAUMSQ010000007.1"/>
</dbReference>
<evidence type="ECO:0000313" key="2">
    <source>
        <dbReference type="EMBL" id="MDO3634563.1"/>
    </source>
</evidence>
<keyword evidence="1" id="KW-0732">Signal</keyword>
<protein>
    <recommendedName>
        <fullName evidence="4">Secreted protein</fullName>
    </recommendedName>
</protein>
<accession>A0ABT8U9T9</accession>
<evidence type="ECO:0000313" key="3">
    <source>
        <dbReference type="Proteomes" id="UP001168823"/>
    </source>
</evidence>
<reference evidence="2" key="1">
    <citation type="submission" date="2023-07" db="EMBL/GenBank/DDBJ databases">
        <title>Mycolicibacterium sp. nov., a novel bacterial species.</title>
        <authorList>
            <person name="Cao Y."/>
        </authorList>
    </citation>
    <scope>NUCLEOTIDE SEQUENCE</scope>
    <source>
        <strain evidence="2">KC 300</strain>
    </source>
</reference>
<name>A0ABT8U9T9_9MYCO</name>
<evidence type="ECO:0000256" key="1">
    <source>
        <dbReference type="SAM" id="SignalP"/>
    </source>
</evidence>
<evidence type="ECO:0008006" key="4">
    <source>
        <dbReference type="Google" id="ProtNLM"/>
    </source>
</evidence>
<keyword evidence="3" id="KW-1185">Reference proteome</keyword>
<feature type="chain" id="PRO_5046470217" description="Secreted protein" evidence="1">
    <location>
        <begin position="25"/>
        <end position="88"/>
    </location>
</feature>
<dbReference type="EMBL" id="JAUMSQ010000007">
    <property type="protein sequence ID" value="MDO3634563.1"/>
    <property type="molecule type" value="Genomic_DNA"/>
</dbReference>